<dbReference type="PROSITE" id="PS50816">
    <property type="entry name" value="NAF"/>
    <property type="match status" value="1"/>
</dbReference>
<evidence type="ECO:0000256" key="10">
    <source>
        <dbReference type="ARBA" id="ARBA00047899"/>
    </source>
</evidence>
<evidence type="ECO:0000256" key="7">
    <source>
        <dbReference type="ARBA" id="ARBA00022777"/>
    </source>
</evidence>
<evidence type="ECO:0000256" key="2">
    <source>
        <dbReference type="ARBA" id="ARBA00006234"/>
    </source>
</evidence>
<dbReference type="PROSITE" id="PS00108">
    <property type="entry name" value="PROTEIN_KINASE_ST"/>
    <property type="match status" value="1"/>
</dbReference>
<dbReference type="SMART" id="SM00220">
    <property type="entry name" value="S_TKc"/>
    <property type="match status" value="1"/>
</dbReference>
<dbReference type="InterPro" id="IPR000719">
    <property type="entry name" value="Prot_kinase_dom"/>
</dbReference>
<feature type="domain" description="NAF" evidence="16">
    <location>
        <begin position="498"/>
        <end position="523"/>
    </location>
</feature>
<comment type="similarity">
    <text evidence="2">Belongs to the protein kinase superfamily. CAMK Ser/Thr protein kinase family. SNF1 subfamily.</text>
</comment>
<evidence type="ECO:0000256" key="5">
    <source>
        <dbReference type="ARBA" id="ARBA00022679"/>
    </source>
</evidence>
<dbReference type="OrthoDB" id="193931at2759"/>
<dbReference type="Proteomes" id="UP000636709">
    <property type="component" value="Unassembled WGS sequence"/>
</dbReference>
<evidence type="ECO:0000256" key="1">
    <source>
        <dbReference type="ARBA" id="ARBA00001936"/>
    </source>
</evidence>
<evidence type="ECO:0000256" key="9">
    <source>
        <dbReference type="ARBA" id="ARBA00023211"/>
    </source>
</evidence>
<evidence type="ECO:0000256" key="3">
    <source>
        <dbReference type="ARBA" id="ARBA00012513"/>
    </source>
</evidence>
<comment type="caution">
    <text evidence="17">The sequence shown here is derived from an EMBL/GenBank/DDBJ whole genome shotgun (WGS) entry which is preliminary data.</text>
</comment>
<dbReference type="FunFam" id="3.30.310.80:FF:000005">
    <property type="entry name" value="Non-specific serine/threonine protein kinase"/>
    <property type="match status" value="1"/>
</dbReference>
<comment type="catalytic activity">
    <reaction evidence="10">
        <text>L-threonyl-[protein] + ATP = O-phospho-L-threonyl-[protein] + ADP + H(+)</text>
        <dbReference type="Rhea" id="RHEA:46608"/>
        <dbReference type="Rhea" id="RHEA-COMP:11060"/>
        <dbReference type="Rhea" id="RHEA-COMP:11605"/>
        <dbReference type="ChEBI" id="CHEBI:15378"/>
        <dbReference type="ChEBI" id="CHEBI:30013"/>
        <dbReference type="ChEBI" id="CHEBI:30616"/>
        <dbReference type="ChEBI" id="CHEBI:61977"/>
        <dbReference type="ChEBI" id="CHEBI:456216"/>
        <dbReference type="EC" id="2.7.11.1"/>
    </reaction>
</comment>
<dbReference type="GO" id="GO:0005524">
    <property type="term" value="F:ATP binding"/>
    <property type="evidence" value="ECO:0007669"/>
    <property type="project" value="UniProtKB-UniRule"/>
</dbReference>
<evidence type="ECO:0000313" key="17">
    <source>
        <dbReference type="EMBL" id="KAF8695296.1"/>
    </source>
</evidence>
<dbReference type="PANTHER" id="PTHR43895:SF162">
    <property type="entry name" value="CBL-INTERACTING SERINE_THREONINE-PROTEIN KINASE 25"/>
    <property type="match status" value="1"/>
</dbReference>
<dbReference type="GO" id="GO:0007165">
    <property type="term" value="P:signal transduction"/>
    <property type="evidence" value="ECO:0007669"/>
    <property type="project" value="InterPro"/>
</dbReference>
<evidence type="ECO:0000256" key="12">
    <source>
        <dbReference type="ARBA" id="ARBA00058225"/>
    </source>
</evidence>
<dbReference type="InterPro" id="IPR011009">
    <property type="entry name" value="Kinase-like_dom_sf"/>
</dbReference>
<dbReference type="PANTHER" id="PTHR43895">
    <property type="entry name" value="CALCIUM/CALMODULIN-DEPENDENT PROTEIN KINASE KINASE-RELATED"/>
    <property type="match status" value="1"/>
</dbReference>
<dbReference type="Gene3D" id="3.30.310.80">
    <property type="entry name" value="Kinase associated domain 1, KA1"/>
    <property type="match status" value="1"/>
</dbReference>
<reference evidence="17" key="1">
    <citation type="submission" date="2020-07" db="EMBL/GenBank/DDBJ databases">
        <title>Genome sequence and genetic diversity analysis of an under-domesticated orphan crop, white fonio (Digitaria exilis).</title>
        <authorList>
            <person name="Bennetzen J.L."/>
            <person name="Chen S."/>
            <person name="Ma X."/>
            <person name="Wang X."/>
            <person name="Yssel A.E.J."/>
            <person name="Chaluvadi S.R."/>
            <person name="Johnson M."/>
            <person name="Gangashetty P."/>
            <person name="Hamidou F."/>
            <person name="Sanogo M.D."/>
            <person name="Zwaenepoel A."/>
            <person name="Wallace J."/>
            <person name="Van De Peer Y."/>
            <person name="Van Deynze A."/>
        </authorList>
    </citation>
    <scope>NUCLEOTIDE SEQUENCE</scope>
    <source>
        <tissue evidence="17">Leaves</tissue>
    </source>
</reference>
<dbReference type="EMBL" id="JACEFO010001897">
    <property type="protein sequence ID" value="KAF8695296.1"/>
    <property type="molecule type" value="Genomic_DNA"/>
</dbReference>
<comment type="cofactor">
    <cofactor evidence="1">
        <name>Mn(2+)</name>
        <dbReference type="ChEBI" id="CHEBI:29035"/>
    </cofactor>
</comment>
<organism evidence="17 18">
    <name type="scientific">Digitaria exilis</name>
    <dbReference type="NCBI Taxonomy" id="1010633"/>
    <lineage>
        <taxon>Eukaryota</taxon>
        <taxon>Viridiplantae</taxon>
        <taxon>Streptophyta</taxon>
        <taxon>Embryophyta</taxon>
        <taxon>Tracheophyta</taxon>
        <taxon>Spermatophyta</taxon>
        <taxon>Magnoliopsida</taxon>
        <taxon>Liliopsida</taxon>
        <taxon>Poales</taxon>
        <taxon>Poaceae</taxon>
        <taxon>PACMAD clade</taxon>
        <taxon>Panicoideae</taxon>
        <taxon>Panicodae</taxon>
        <taxon>Paniceae</taxon>
        <taxon>Anthephorinae</taxon>
        <taxon>Digitaria</taxon>
    </lineage>
</organism>
<comment type="catalytic activity">
    <reaction evidence="11">
        <text>L-seryl-[protein] + ATP = O-phospho-L-seryl-[protein] + ADP + H(+)</text>
        <dbReference type="Rhea" id="RHEA:17989"/>
        <dbReference type="Rhea" id="RHEA-COMP:9863"/>
        <dbReference type="Rhea" id="RHEA-COMP:11604"/>
        <dbReference type="ChEBI" id="CHEBI:15378"/>
        <dbReference type="ChEBI" id="CHEBI:29999"/>
        <dbReference type="ChEBI" id="CHEBI:30616"/>
        <dbReference type="ChEBI" id="CHEBI:83421"/>
        <dbReference type="ChEBI" id="CHEBI:456216"/>
        <dbReference type="EC" id="2.7.11.1"/>
    </reaction>
</comment>
<keyword evidence="8 13" id="KW-0067">ATP-binding</keyword>
<dbReference type="PROSITE" id="PS00107">
    <property type="entry name" value="PROTEIN_KINASE_ATP"/>
    <property type="match status" value="1"/>
</dbReference>
<dbReference type="Pfam" id="PF03822">
    <property type="entry name" value="NAF"/>
    <property type="match status" value="1"/>
</dbReference>
<evidence type="ECO:0000256" key="11">
    <source>
        <dbReference type="ARBA" id="ARBA00048679"/>
    </source>
</evidence>
<evidence type="ECO:0000256" key="4">
    <source>
        <dbReference type="ARBA" id="ARBA00022527"/>
    </source>
</evidence>
<keyword evidence="18" id="KW-1185">Reference proteome</keyword>
<dbReference type="FunFam" id="3.30.200.20:FF:000042">
    <property type="entry name" value="Aurora kinase A"/>
    <property type="match status" value="1"/>
</dbReference>
<dbReference type="GO" id="GO:0004674">
    <property type="term" value="F:protein serine/threonine kinase activity"/>
    <property type="evidence" value="ECO:0007669"/>
    <property type="project" value="UniProtKB-KW"/>
</dbReference>
<protein>
    <recommendedName>
        <fullName evidence="3">non-specific serine/threonine protein kinase</fullName>
        <ecNumber evidence="3">2.7.11.1</ecNumber>
    </recommendedName>
</protein>
<keyword evidence="5" id="KW-0808">Transferase</keyword>
<sequence length="832" mass="91699">MLAPGAGSNSSRPITFLASSNLDHEVSSQRTSHPEDQKATLHLLPCHWALEPLRCFQLRSAPHGPHGSTDARDPTRPRAPHLPPAGLPLARRAHHRREPPPTGRQRLAPNSVCPSTEPHTPPPPPEPTFHQRGSRRKPCAAPRSNAPGATKSAAPEPEGEQEHSTRATTTSKPQQRIEQPWRGQLVLGKYELGRMLGQGTFAKVYYARDLTAASGAGTSSSVAIKVIDKARLRRTEGMMEQLRREISIMRLVRHPNVVGIREVLASRSRVFVVMEYARGGELFAKVARGRLTEDHARRYFQQLVAAVGFCHRRGVAHRDLKPENLLLDEEGRLKVTDFGLAALPEQLRHDGLLHTQCGTPAYVAPEVLRKRGYDGARADLWSCGVVLYVLLCGFLPFQHDNYAKMYQKIFKAEYQVPPWVSGDARRLIARLLVVDPAKRASVSEIMLTPWFRKGFVPPVLSPQALSPKKKLLDLDGKEDDDAGALIEDGDGDSSCGVSSPRSCNAFQLISSMSSGFDLSGLFESEQKAATVFTARAPANAVVEKLESVGHALGFVVTRGKGSLNLRMEAKVEGTNGRLAVTAEVLEVAADVAVVEFAHDAGDALDFNKFCAEDVRPGLADIVWAWQGDSPPPVAGDSASVPASNRSAICDHLRRRRQETLPLHARDGDGREHSVDAETFLIVFPGCVFSLCRDRHRTTEPRWHLACHRRISQGATTESRAHTLLELQCPVDNFVKFPIMSLSFARCRHTDGRVILQARQQDRLHVPDVPVNCVELFRFHPVWISANQNRQPRLAKNALTSNLGALSAGGNMHVQLIVDLDCRSRHLISLSKN</sequence>
<evidence type="ECO:0000259" key="15">
    <source>
        <dbReference type="PROSITE" id="PS50011"/>
    </source>
</evidence>
<proteinExistence type="inferred from homology"/>
<dbReference type="Pfam" id="PF00069">
    <property type="entry name" value="Pkinase"/>
    <property type="match status" value="1"/>
</dbReference>
<keyword evidence="7" id="KW-0418">Kinase</keyword>
<dbReference type="EC" id="2.7.11.1" evidence="3"/>
<evidence type="ECO:0000256" key="13">
    <source>
        <dbReference type="PROSITE-ProRule" id="PRU10141"/>
    </source>
</evidence>
<feature type="region of interest" description="Disordered" evidence="14">
    <location>
        <begin position="61"/>
        <end position="180"/>
    </location>
</feature>
<evidence type="ECO:0000256" key="8">
    <source>
        <dbReference type="ARBA" id="ARBA00022840"/>
    </source>
</evidence>
<dbReference type="InterPro" id="IPR008271">
    <property type="entry name" value="Ser/Thr_kinase_AS"/>
</dbReference>
<dbReference type="FunFam" id="1.10.510.10:FF:000303">
    <property type="entry name" value="Non-specific serine/threonine protein kinase"/>
    <property type="match status" value="1"/>
</dbReference>
<dbReference type="CDD" id="cd12195">
    <property type="entry name" value="CIPK_C"/>
    <property type="match status" value="1"/>
</dbReference>
<evidence type="ECO:0000256" key="14">
    <source>
        <dbReference type="SAM" id="MobiDB-lite"/>
    </source>
</evidence>
<evidence type="ECO:0000256" key="6">
    <source>
        <dbReference type="ARBA" id="ARBA00022741"/>
    </source>
</evidence>
<feature type="domain" description="Protein kinase" evidence="15">
    <location>
        <begin position="190"/>
        <end position="451"/>
    </location>
</feature>
<dbReference type="InterPro" id="IPR017441">
    <property type="entry name" value="Protein_kinase_ATP_BS"/>
</dbReference>
<gene>
    <name evidence="17" type="ORF">HU200_037519</name>
</gene>
<keyword evidence="4" id="KW-0723">Serine/threonine-protein kinase</keyword>
<evidence type="ECO:0000313" key="18">
    <source>
        <dbReference type="Proteomes" id="UP000636709"/>
    </source>
</evidence>
<dbReference type="AlphaFoldDB" id="A0A835BEH1"/>
<feature type="compositionally biased region" description="Polar residues" evidence="14">
    <location>
        <begin position="166"/>
        <end position="177"/>
    </location>
</feature>
<keyword evidence="9" id="KW-0464">Manganese</keyword>
<dbReference type="PROSITE" id="PS50011">
    <property type="entry name" value="PROTEIN_KINASE_DOM"/>
    <property type="match status" value="1"/>
</dbReference>
<accession>A0A835BEH1</accession>
<keyword evidence="6 13" id="KW-0547">Nucleotide-binding</keyword>
<feature type="binding site" evidence="13">
    <location>
        <position position="225"/>
    </location>
    <ligand>
        <name>ATP</name>
        <dbReference type="ChEBI" id="CHEBI:30616"/>
    </ligand>
</feature>
<name>A0A835BEH1_9POAL</name>
<dbReference type="InterPro" id="IPR018451">
    <property type="entry name" value="NAF/FISL_domain"/>
</dbReference>
<dbReference type="Gene3D" id="1.10.510.10">
    <property type="entry name" value="Transferase(Phosphotransferase) domain 1"/>
    <property type="match status" value="1"/>
</dbReference>
<dbReference type="InterPro" id="IPR004041">
    <property type="entry name" value="NAF_dom"/>
</dbReference>
<comment type="function">
    <text evidence="12">CIPK serine-threonine protein kinases interact with CBL proteins. Binding of a CBL protein to the regulatory NAF domain of CIPK protein lead to the activation of the kinase in a calcium-dependent manner.</text>
</comment>
<dbReference type="SUPFAM" id="SSF56112">
    <property type="entry name" value="Protein kinase-like (PK-like)"/>
    <property type="match status" value="1"/>
</dbReference>
<evidence type="ECO:0000259" key="16">
    <source>
        <dbReference type="PROSITE" id="PS50816"/>
    </source>
</evidence>